<gene>
    <name evidence="1" type="ORF">BV22DRAFT_1050653</name>
</gene>
<organism evidence="1 2">
    <name type="scientific">Leucogyrophana mollusca</name>
    <dbReference type="NCBI Taxonomy" id="85980"/>
    <lineage>
        <taxon>Eukaryota</taxon>
        <taxon>Fungi</taxon>
        <taxon>Dikarya</taxon>
        <taxon>Basidiomycota</taxon>
        <taxon>Agaricomycotina</taxon>
        <taxon>Agaricomycetes</taxon>
        <taxon>Agaricomycetidae</taxon>
        <taxon>Boletales</taxon>
        <taxon>Boletales incertae sedis</taxon>
        <taxon>Leucogyrophana</taxon>
    </lineage>
</organism>
<dbReference type="Proteomes" id="UP000790709">
    <property type="component" value="Unassembled WGS sequence"/>
</dbReference>
<reference evidence="1" key="1">
    <citation type="journal article" date="2021" name="New Phytol.">
        <title>Evolutionary innovations through gain and loss of genes in the ectomycorrhizal Boletales.</title>
        <authorList>
            <person name="Wu G."/>
            <person name="Miyauchi S."/>
            <person name="Morin E."/>
            <person name="Kuo A."/>
            <person name="Drula E."/>
            <person name="Varga T."/>
            <person name="Kohler A."/>
            <person name="Feng B."/>
            <person name="Cao Y."/>
            <person name="Lipzen A."/>
            <person name="Daum C."/>
            <person name="Hundley H."/>
            <person name="Pangilinan J."/>
            <person name="Johnson J."/>
            <person name="Barry K."/>
            <person name="LaButti K."/>
            <person name="Ng V."/>
            <person name="Ahrendt S."/>
            <person name="Min B."/>
            <person name="Choi I.G."/>
            <person name="Park H."/>
            <person name="Plett J.M."/>
            <person name="Magnuson J."/>
            <person name="Spatafora J.W."/>
            <person name="Nagy L.G."/>
            <person name="Henrissat B."/>
            <person name="Grigoriev I.V."/>
            <person name="Yang Z.L."/>
            <person name="Xu J."/>
            <person name="Martin F.M."/>
        </authorList>
    </citation>
    <scope>NUCLEOTIDE SEQUENCE</scope>
    <source>
        <strain evidence="1">KUC20120723A-06</strain>
    </source>
</reference>
<evidence type="ECO:0000313" key="2">
    <source>
        <dbReference type="Proteomes" id="UP000790709"/>
    </source>
</evidence>
<accession>A0ACB8B4J0</accession>
<protein>
    <submittedName>
        <fullName evidence="1">Uncharacterized protein</fullName>
    </submittedName>
</protein>
<evidence type="ECO:0000313" key="1">
    <source>
        <dbReference type="EMBL" id="KAH7920018.1"/>
    </source>
</evidence>
<dbReference type="EMBL" id="MU266611">
    <property type="protein sequence ID" value="KAH7920018.1"/>
    <property type="molecule type" value="Genomic_DNA"/>
</dbReference>
<name>A0ACB8B4J0_9AGAM</name>
<sequence length="160" mass="17859">MSAPPSHSSAPLDFENPLDFAPILFATNAAGISRPWGTTGITLREIKRAAVMLVASELAGQPWLMIKSENLTLVQRLSPGSQELYPSNDPEPVMMMNINGCLHRIHFQDATAFWAFRYIALDGGTIQERERSSFFTFPVLQSSWERFTVPFGYPRVGIRG</sequence>
<keyword evidence="2" id="KW-1185">Reference proteome</keyword>
<proteinExistence type="predicted"/>
<comment type="caution">
    <text evidence="1">The sequence shown here is derived from an EMBL/GenBank/DDBJ whole genome shotgun (WGS) entry which is preliminary data.</text>
</comment>